<sequence length="256" mass="28204">MNEILTWILDTVESVDPVMRTLLAGIGIMLETSVLIGLIVPGDTIVLVASTAVDGVAEYFALTFAVITGALIGESIGFAIGRWFGPHILHSRLGRKIGEDHWHRAQRYLDRRGGPAIFISRFLPVLHSLIPLTVGMSTMRYRRFIAWTVPACVIWAFAYVTVGWLAAGSYRELSRSLHWAGYVFVGIIAVFLLIVWGAKKLLIRSEARHMTAIDEIGRRDDDFGDDVDELDVVGIVADDEGPDAVASDPSNLDAER</sequence>
<evidence type="ECO:0000256" key="5">
    <source>
        <dbReference type="ARBA" id="ARBA00022989"/>
    </source>
</evidence>
<evidence type="ECO:0000256" key="4">
    <source>
        <dbReference type="ARBA" id="ARBA00022692"/>
    </source>
</evidence>
<comment type="subcellular location">
    <subcellularLocation>
        <location evidence="1">Cell membrane</location>
        <topology evidence="1">Multi-pass membrane protein</topology>
    </subcellularLocation>
</comment>
<feature type="domain" description="VTT" evidence="8">
    <location>
        <begin position="41"/>
        <end position="164"/>
    </location>
</feature>
<proteinExistence type="inferred from homology"/>
<protein>
    <recommendedName>
        <fullName evidence="8">VTT domain-containing protein</fullName>
    </recommendedName>
</protein>
<keyword evidence="5 7" id="KW-1133">Transmembrane helix</keyword>
<feature type="transmembrane region" description="Helical" evidence="7">
    <location>
        <begin position="179"/>
        <end position="198"/>
    </location>
</feature>
<evidence type="ECO:0000256" key="1">
    <source>
        <dbReference type="ARBA" id="ARBA00004651"/>
    </source>
</evidence>
<organism evidence="9 10">
    <name type="scientific">Agromyces neolithicus</name>
    <dbReference type="NCBI Taxonomy" id="269420"/>
    <lineage>
        <taxon>Bacteria</taxon>
        <taxon>Bacillati</taxon>
        <taxon>Actinomycetota</taxon>
        <taxon>Actinomycetes</taxon>
        <taxon>Micrococcales</taxon>
        <taxon>Microbacteriaceae</taxon>
        <taxon>Agromyces</taxon>
    </lineage>
</organism>
<evidence type="ECO:0000256" key="2">
    <source>
        <dbReference type="ARBA" id="ARBA00010792"/>
    </source>
</evidence>
<evidence type="ECO:0000313" key="10">
    <source>
        <dbReference type="Proteomes" id="UP001500002"/>
    </source>
</evidence>
<evidence type="ECO:0000256" key="7">
    <source>
        <dbReference type="SAM" id="Phobius"/>
    </source>
</evidence>
<dbReference type="PANTHER" id="PTHR42709">
    <property type="entry name" value="ALKALINE PHOSPHATASE LIKE PROTEIN"/>
    <property type="match status" value="1"/>
</dbReference>
<reference evidence="9 10" key="1">
    <citation type="journal article" date="2019" name="Int. J. Syst. Evol. Microbiol.">
        <title>The Global Catalogue of Microorganisms (GCM) 10K type strain sequencing project: providing services to taxonomists for standard genome sequencing and annotation.</title>
        <authorList>
            <consortium name="The Broad Institute Genomics Platform"/>
            <consortium name="The Broad Institute Genome Sequencing Center for Infectious Disease"/>
            <person name="Wu L."/>
            <person name="Ma J."/>
        </authorList>
    </citation>
    <scope>NUCLEOTIDE SEQUENCE [LARGE SCALE GENOMIC DNA]</scope>
    <source>
        <strain evidence="9 10">JCM 14322</strain>
    </source>
</reference>
<dbReference type="PANTHER" id="PTHR42709:SF6">
    <property type="entry name" value="UNDECAPRENYL PHOSPHATE TRANSPORTER A"/>
    <property type="match status" value="1"/>
</dbReference>
<dbReference type="InterPro" id="IPR032816">
    <property type="entry name" value="VTT_dom"/>
</dbReference>
<name>A0ABN2M6M1_9MICO</name>
<comment type="similarity">
    <text evidence="2">Belongs to the DedA family.</text>
</comment>
<keyword evidence="4 7" id="KW-0812">Transmembrane</keyword>
<dbReference type="Proteomes" id="UP001500002">
    <property type="component" value="Unassembled WGS sequence"/>
</dbReference>
<comment type="caution">
    <text evidence="9">The sequence shown here is derived from an EMBL/GenBank/DDBJ whole genome shotgun (WGS) entry which is preliminary data.</text>
</comment>
<feature type="transmembrane region" description="Helical" evidence="7">
    <location>
        <begin position="21"/>
        <end position="40"/>
    </location>
</feature>
<evidence type="ECO:0000259" key="8">
    <source>
        <dbReference type="Pfam" id="PF09335"/>
    </source>
</evidence>
<evidence type="ECO:0000313" key="9">
    <source>
        <dbReference type="EMBL" id="GAA1811969.1"/>
    </source>
</evidence>
<keyword evidence="10" id="KW-1185">Reference proteome</keyword>
<keyword evidence="6 7" id="KW-0472">Membrane</keyword>
<dbReference type="Pfam" id="PF09335">
    <property type="entry name" value="VTT_dom"/>
    <property type="match status" value="1"/>
</dbReference>
<feature type="transmembrane region" description="Helical" evidence="7">
    <location>
        <begin position="144"/>
        <end position="167"/>
    </location>
</feature>
<evidence type="ECO:0000256" key="6">
    <source>
        <dbReference type="ARBA" id="ARBA00023136"/>
    </source>
</evidence>
<gene>
    <name evidence="9" type="ORF">GCM10009749_21420</name>
</gene>
<accession>A0ABN2M6M1</accession>
<feature type="transmembrane region" description="Helical" evidence="7">
    <location>
        <begin position="60"/>
        <end position="85"/>
    </location>
</feature>
<dbReference type="InterPro" id="IPR051311">
    <property type="entry name" value="DedA_domain"/>
</dbReference>
<evidence type="ECO:0000256" key="3">
    <source>
        <dbReference type="ARBA" id="ARBA00022475"/>
    </source>
</evidence>
<dbReference type="RefSeq" id="WP_344296028.1">
    <property type="nucleotide sequence ID" value="NZ_BAAANJ010000007.1"/>
</dbReference>
<keyword evidence="3" id="KW-1003">Cell membrane</keyword>
<dbReference type="EMBL" id="BAAANJ010000007">
    <property type="protein sequence ID" value="GAA1811969.1"/>
    <property type="molecule type" value="Genomic_DNA"/>
</dbReference>